<dbReference type="EMBL" id="JAGPXE010000002">
    <property type="protein sequence ID" value="MBQ0923557.1"/>
    <property type="molecule type" value="Genomic_DNA"/>
</dbReference>
<sequence>MDITAAVAAEVGGEFSLQPATLAEPGPGEIVVEIAGVGLCHTDLAAKDGHLPFPLPGVLGHEGSGVVVAVGAGVTKVAAGDKVVLSFNSCGRCRECLDDEPAYCHDFMSHNFGGARPDGTSTLHQQGVALGSEFFGQSSFATHAIAHERNVVKVADDAPVELLGPLGCGVQTGAGAVLNSMDCLPGRTLLVLGGGSVGLSAVLAGVVRELQRIIVIEPHADRRDLALSLGATHVIDPGAGPLAEQVRAIVPDGADYAIDTTGIPDVLNQALQALGHRSKVGIIGVPSDPEAAMALPLIQAQVLGVRVMGIVEGDSDPDVFIPELLELHRTGRFPFDKLIKTMPFSQINEAVAAQHQGAAVKIVLVHERGEEPA</sequence>
<dbReference type="PROSITE" id="PS00059">
    <property type="entry name" value="ADH_ZINC"/>
    <property type="match status" value="1"/>
</dbReference>
<evidence type="ECO:0000256" key="3">
    <source>
        <dbReference type="ARBA" id="ARBA00022723"/>
    </source>
</evidence>
<evidence type="ECO:0000313" key="9">
    <source>
        <dbReference type="EMBL" id="MBQ0923557.1"/>
    </source>
</evidence>
<dbReference type="PANTHER" id="PTHR43350">
    <property type="entry name" value="NAD-DEPENDENT ALCOHOL DEHYDROGENASE"/>
    <property type="match status" value="1"/>
</dbReference>
<evidence type="ECO:0000256" key="2">
    <source>
        <dbReference type="ARBA" id="ARBA00008072"/>
    </source>
</evidence>
<dbReference type="SUPFAM" id="SSF50129">
    <property type="entry name" value="GroES-like"/>
    <property type="match status" value="1"/>
</dbReference>
<dbReference type="Gene3D" id="3.40.50.720">
    <property type="entry name" value="NAD(P)-binding Rossmann-like Domain"/>
    <property type="match status" value="1"/>
</dbReference>
<keyword evidence="3 6" id="KW-0479">Metal-binding</keyword>
<evidence type="ECO:0000259" key="8">
    <source>
        <dbReference type="Pfam" id="PF08240"/>
    </source>
</evidence>
<dbReference type="InterPro" id="IPR013149">
    <property type="entry name" value="ADH-like_C"/>
</dbReference>
<comment type="cofactor">
    <cofactor evidence="1 6">
        <name>Zn(2+)</name>
        <dbReference type="ChEBI" id="CHEBI:29105"/>
    </cofactor>
</comment>
<dbReference type="Pfam" id="PF08240">
    <property type="entry name" value="ADH_N"/>
    <property type="match status" value="1"/>
</dbReference>
<dbReference type="CDD" id="cd08278">
    <property type="entry name" value="benzyl_alcohol_DH"/>
    <property type="match status" value="1"/>
</dbReference>
<dbReference type="InterPro" id="IPR036291">
    <property type="entry name" value="NAD(P)-bd_dom_sf"/>
</dbReference>
<keyword evidence="5" id="KW-0560">Oxidoreductase</keyword>
<proteinExistence type="inferred from homology"/>
<evidence type="ECO:0000313" key="10">
    <source>
        <dbReference type="Proteomes" id="UP000674084"/>
    </source>
</evidence>
<name>A0ABS5DBL9_9PSEU</name>
<dbReference type="SUPFAM" id="SSF51735">
    <property type="entry name" value="NAD(P)-binding Rossmann-fold domains"/>
    <property type="match status" value="1"/>
</dbReference>
<dbReference type="Pfam" id="PF00107">
    <property type="entry name" value="ADH_zinc_N"/>
    <property type="match status" value="1"/>
</dbReference>
<dbReference type="InterPro" id="IPR013154">
    <property type="entry name" value="ADH-like_N"/>
</dbReference>
<feature type="domain" description="Alcohol dehydrogenase-like N-terminal" evidence="8">
    <location>
        <begin position="26"/>
        <end position="155"/>
    </location>
</feature>
<reference evidence="9 10" key="1">
    <citation type="submission" date="2021-04" db="EMBL/GenBank/DDBJ databases">
        <title>Whole-genome sequencing of Saccharopolyspora endophytica KCTC 19397.</title>
        <authorList>
            <person name="Ay H."/>
            <person name="Saygin H."/>
            <person name="Sahin N."/>
        </authorList>
    </citation>
    <scope>NUCLEOTIDE SEQUENCE [LARGE SCALE GENOMIC DNA]</scope>
    <source>
        <strain evidence="9 10">KCTC 19397</strain>
    </source>
</reference>
<dbReference type="InterPro" id="IPR002328">
    <property type="entry name" value="ADH_Zn_CS"/>
</dbReference>
<gene>
    <name evidence="9" type="ORF">KBO27_06355</name>
</gene>
<dbReference type="InterPro" id="IPR011032">
    <property type="entry name" value="GroES-like_sf"/>
</dbReference>
<dbReference type="RefSeq" id="WP_210968999.1">
    <property type="nucleotide sequence ID" value="NZ_JAGPXE010000002.1"/>
</dbReference>
<evidence type="ECO:0000256" key="5">
    <source>
        <dbReference type="ARBA" id="ARBA00023002"/>
    </source>
</evidence>
<evidence type="ECO:0000259" key="7">
    <source>
        <dbReference type="Pfam" id="PF00107"/>
    </source>
</evidence>
<dbReference type="Gene3D" id="3.90.180.10">
    <property type="entry name" value="Medium-chain alcohol dehydrogenases, catalytic domain"/>
    <property type="match status" value="1"/>
</dbReference>
<protein>
    <submittedName>
        <fullName evidence="9">NAD(P)-dependent alcohol dehydrogenase</fullName>
    </submittedName>
</protein>
<evidence type="ECO:0000256" key="6">
    <source>
        <dbReference type="RuleBase" id="RU361277"/>
    </source>
</evidence>
<organism evidence="9 10">
    <name type="scientific">Saccharopolyspora endophytica</name>
    <dbReference type="NCBI Taxonomy" id="543886"/>
    <lineage>
        <taxon>Bacteria</taxon>
        <taxon>Bacillati</taxon>
        <taxon>Actinomycetota</taxon>
        <taxon>Actinomycetes</taxon>
        <taxon>Pseudonocardiales</taxon>
        <taxon>Pseudonocardiaceae</taxon>
        <taxon>Saccharopolyspora</taxon>
    </lineage>
</organism>
<comment type="caution">
    <text evidence="9">The sequence shown here is derived from an EMBL/GenBank/DDBJ whole genome shotgun (WGS) entry which is preliminary data.</text>
</comment>
<keyword evidence="10" id="KW-1185">Reference proteome</keyword>
<accession>A0ABS5DBL9</accession>
<feature type="domain" description="Alcohol dehydrogenase-like C-terminal" evidence="7">
    <location>
        <begin position="197"/>
        <end position="314"/>
    </location>
</feature>
<evidence type="ECO:0000256" key="1">
    <source>
        <dbReference type="ARBA" id="ARBA00001947"/>
    </source>
</evidence>
<dbReference type="PANTHER" id="PTHR43350:SF21">
    <property type="entry name" value="S-NITROSOMYCOTHIOL REDUCTASE MSCR"/>
    <property type="match status" value="1"/>
</dbReference>
<keyword evidence="4 6" id="KW-0862">Zinc</keyword>
<dbReference type="Proteomes" id="UP000674084">
    <property type="component" value="Unassembled WGS sequence"/>
</dbReference>
<comment type="similarity">
    <text evidence="2 6">Belongs to the zinc-containing alcohol dehydrogenase family.</text>
</comment>
<evidence type="ECO:0000256" key="4">
    <source>
        <dbReference type="ARBA" id="ARBA00022833"/>
    </source>
</evidence>